<feature type="non-terminal residue" evidence="1">
    <location>
        <position position="1"/>
    </location>
</feature>
<sequence>VKKTVVPTGAMVIAGVDILEKYTAGEKISPLMMINALMCLNGTNTSEKAVDAARKNAGIKTKKGSYTALFSLQLKFYYSFIFTVKLFYTI</sequence>
<protein>
    <submittedName>
        <fullName evidence="1">Uncharacterized protein</fullName>
    </submittedName>
</protein>
<dbReference type="AlphaFoldDB" id="A0A381PPY1"/>
<dbReference type="EMBL" id="UINC01001051">
    <property type="protein sequence ID" value="SUZ69082.1"/>
    <property type="molecule type" value="Genomic_DNA"/>
</dbReference>
<accession>A0A381PPY1</accession>
<proteinExistence type="predicted"/>
<reference evidence="1" key="1">
    <citation type="submission" date="2018-05" db="EMBL/GenBank/DDBJ databases">
        <authorList>
            <person name="Lanie J.A."/>
            <person name="Ng W.-L."/>
            <person name="Kazmierczak K.M."/>
            <person name="Andrzejewski T.M."/>
            <person name="Davidsen T.M."/>
            <person name="Wayne K.J."/>
            <person name="Tettelin H."/>
            <person name="Glass J.I."/>
            <person name="Rusch D."/>
            <person name="Podicherti R."/>
            <person name="Tsui H.-C.T."/>
            <person name="Winkler M.E."/>
        </authorList>
    </citation>
    <scope>NUCLEOTIDE SEQUENCE</scope>
</reference>
<evidence type="ECO:0000313" key="1">
    <source>
        <dbReference type="EMBL" id="SUZ69082.1"/>
    </source>
</evidence>
<organism evidence="1">
    <name type="scientific">marine metagenome</name>
    <dbReference type="NCBI Taxonomy" id="408172"/>
    <lineage>
        <taxon>unclassified sequences</taxon>
        <taxon>metagenomes</taxon>
        <taxon>ecological metagenomes</taxon>
    </lineage>
</organism>
<gene>
    <name evidence="1" type="ORF">METZ01_LOCUS21936</name>
</gene>
<name>A0A381PPY1_9ZZZZ</name>